<dbReference type="SMART" id="SM00271">
    <property type="entry name" value="DnaJ"/>
    <property type="match status" value="1"/>
</dbReference>
<dbReference type="GO" id="GO:0006457">
    <property type="term" value="P:protein folding"/>
    <property type="evidence" value="ECO:0007669"/>
    <property type="project" value="InterPro"/>
</dbReference>
<evidence type="ECO:0000256" key="4">
    <source>
        <dbReference type="ARBA" id="ARBA00023136"/>
    </source>
</evidence>
<dbReference type="Pfam" id="PF00226">
    <property type="entry name" value="DnaJ"/>
    <property type="match status" value="1"/>
</dbReference>
<evidence type="ECO:0000256" key="8">
    <source>
        <dbReference type="SAM" id="SignalP"/>
    </source>
</evidence>
<keyword evidence="3 7" id="KW-1133">Transmembrane helix</keyword>
<dbReference type="PROSITE" id="PS50076">
    <property type="entry name" value="DNAJ_2"/>
    <property type="match status" value="1"/>
</dbReference>
<dbReference type="Proteomes" id="UP001233172">
    <property type="component" value="Unassembled WGS sequence"/>
</dbReference>
<dbReference type="CDD" id="cd06257">
    <property type="entry name" value="DnaJ"/>
    <property type="match status" value="1"/>
</dbReference>
<evidence type="ECO:0000256" key="3">
    <source>
        <dbReference type="ARBA" id="ARBA00022989"/>
    </source>
</evidence>
<keyword evidence="11" id="KW-1185">Reference proteome</keyword>
<keyword evidence="5" id="KW-0143">Chaperone</keyword>
<evidence type="ECO:0000256" key="5">
    <source>
        <dbReference type="ARBA" id="ARBA00023186"/>
    </source>
</evidence>
<dbReference type="InterPro" id="IPR036869">
    <property type="entry name" value="J_dom_sf"/>
</dbReference>
<feature type="transmembrane region" description="Helical" evidence="7">
    <location>
        <begin position="222"/>
        <end position="241"/>
    </location>
</feature>
<evidence type="ECO:0000256" key="7">
    <source>
        <dbReference type="SAM" id="Phobius"/>
    </source>
</evidence>
<evidence type="ECO:0000256" key="1">
    <source>
        <dbReference type="ARBA" id="ARBA00004141"/>
    </source>
</evidence>
<proteinExistence type="inferred from homology"/>
<dbReference type="SUPFAM" id="SSF46565">
    <property type="entry name" value="Chaperone J-domain"/>
    <property type="match status" value="1"/>
</dbReference>
<dbReference type="PANTHER" id="PTHR44176">
    <property type="entry name" value="DNAJ HOMOLOG SUBFAMILY C MEMBER 25"/>
    <property type="match status" value="1"/>
</dbReference>
<name>A0AAD8EVU1_BIOPF</name>
<feature type="chain" id="PRO_5042076112" evidence="8">
    <location>
        <begin position="25"/>
        <end position="337"/>
    </location>
</feature>
<evidence type="ECO:0000256" key="6">
    <source>
        <dbReference type="ARBA" id="ARBA00024193"/>
    </source>
</evidence>
<reference evidence="10" key="1">
    <citation type="journal article" date="2023" name="PLoS Negl. Trop. Dis.">
        <title>A genome sequence for Biomphalaria pfeifferi, the major vector snail for the human-infecting parasite Schistosoma mansoni.</title>
        <authorList>
            <person name="Bu L."/>
            <person name="Lu L."/>
            <person name="Laidemitt M.R."/>
            <person name="Zhang S.M."/>
            <person name="Mutuku M."/>
            <person name="Mkoji G."/>
            <person name="Steinauer M."/>
            <person name="Loker E.S."/>
        </authorList>
    </citation>
    <scope>NUCLEOTIDE SEQUENCE</scope>
    <source>
        <tissue evidence="10">Whole Snail</tissue>
    </source>
</reference>
<feature type="signal peptide" evidence="8">
    <location>
        <begin position="1"/>
        <end position="24"/>
    </location>
</feature>
<evidence type="ECO:0000256" key="2">
    <source>
        <dbReference type="ARBA" id="ARBA00022692"/>
    </source>
</evidence>
<sequence>MVSTVQKQLICLFIWASLMFSAHAFIEGLYCGTENCYEVLNVARDATKGEITKAYRKLAKKWHPDMHRKQDDKDSASEMFLKIANAYEILRDEEQRNDYDYMLDNPDEYYSIYYRYYKRRVTPKVDVRLVIAVSITVISIVQYFSHWNNYTTAINYLCKDQKYRIRAMDIARSEGLLNNKKKSKTKTKEELKEEEEATVRKIIEEKMDIRGGYQKPKVTDVLWIQLVLLPYHIAMYIVWWVRWVWKFNVQHEEYGKEEQLYLIRKNLGISQSQFDMIEEHEIDDYLHKKLWIKDLFKDWKAKKEEETKSKLAESARYKMYRRYVKKGGAGQMSFGPE</sequence>
<dbReference type="InterPro" id="IPR001623">
    <property type="entry name" value="DnaJ_domain"/>
</dbReference>
<dbReference type="GO" id="GO:0005789">
    <property type="term" value="C:endoplasmic reticulum membrane"/>
    <property type="evidence" value="ECO:0007669"/>
    <property type="project" value="TreeGrafter"/>
</dbReference>
<dbReference type="InterPro" id="IPR044632">
    <property type="entry name" value="DNAJC25-like"/>
</dbReference>
<accession>A0AAD8EVU1</accession>
<reference evidence="10" key="2">
    <citation type="submission" date="2023-04" db="EMBL/GenBank/DDBJ databases">
        <authorList>
            <person name="Bu L."/>
            <person name="Lu L."/>
            <person name="Laidemitt M.R."/>
            <person name="Zhang S.M."/>
            <person name="Mutuku M."/>
            <person name="Mkoji G."/>
            <person name="Steinauer M."/>
            <person name="Loker E.S."/>
        </authorList>
    </citation>
    <scope>NUCLEOTIDE SEQUENCE</scope>
    <source>
        <strain evidence="10">KasaAsao</strain>
        <tissue evidence="10">Whole Snail</tissue>
    </source>
</reference>
<keyword evidence="8" id="KW-0732">Signal</keyword>
<feature type="domain" description="J" evidence="9">
    <location>
        <begin position="35"/>
        <end position="103"/>
    </location>
</feature>
<dbReference type="EMBL" id="JASAOG010000312">
    <property type="protein sequence ID" value="KAK0040669.1"/>
    <property type="molecule type" value="Genomic_DNA"/>
</dbReference>
<dbReference type="AlphaFoldDB" id="A0AAD8EVU1"/>
<evidence type="ECO:0000313" key="11">
    <source>
        <dbReference type="Proteomes" id="UP001233172"/>
    </source>
</evidence>
<dbReference type="Gene3D" id="1.10.287.110">
    <property type="entry name" value="DnaJ domain"/>
    <property type="match status" value="1"/>
</dbReference>
<evidence type="ECO:0000259" key="9">
    <source>
        <dbReference type="PROSITE" id="PS50076"/>
    </source>
</evidence>
<keyword evidence="2 7" id="KW-0812">Transmembrane</keyword>
<dbReference type="PRINTS" id="PR00625">
    <property type="entry name" value="JDOMAIN"/>
</dbReference>
<dbReference type="FunFam" id="1.10.287.110:FF:000036">
    <property type="entry name" value="dnaJ homolog subfamily C member 25"/>
    <property type="match status" value="1"/>
</dbReference>
<comment type="subcellular location">
    <subcellularLocation>
        <location evidence="1">Membrane</location>
        <topology evidence="1">Multi-pass membrane protein</topology>
    </subcellularLocation>
</comment>
<gene>
    <name evidence="10" type="ORF">Bpfe_029907</name>
</gene>
<protein>
    <submittedName>
        <fullName evidence="10">DnaJ subfamily C member 25</fullName>
    </submittedName>
</protein>
<comment type="similarity">
    <text evidence="6">Belongs to the DNAJC25 family.</text>
</comment>
<dbReference type="PANTHER" id="PTHR44176:SF1">
    <property type="entry name" value="DNAJ HOMOLOG SUBFAMILY C MEMBER 25"/>
    <property type="match status" value="1"/>
</dbReference>
<comment type="caution">
    <text evidence="10">The sequence shown here is derived from an EMBL/GenBank/DDBJ whole genome shotgun (WGS) entry which is preliminary data.</text>
</comment>
<keyword evidence="4 7" id="KW-0472">Membrane</keyword>
<organism evidence="10 11">
    <name type="scientific">Biomphalaria pfeifferi</name>
    <name type="common">Bloodfluke planorb</name>
    <name type="synonym">Freshwater snail</name>
    <dbReference type="NCBI Taxonomy" id="112525"/>
    <lineage>
        <taxon>Eukaryota</taxon>
        <taxon>Metazoa</taxon>
        <taxon>Spiralia</taxon>
        <taxon>Lophotrochozoa</taxon>
        <taxon>Mollusca</taxon>
        <taxon>Gastropoda</taxon>
        <taxon>Heterobranchia</taxon>
        <taxon>Euthyneura</taxon>
        <taxon>Panpulmonata</taxon>
        <taxon>Hygrophila</taxon>
        <taxon>Lymnaeoidea</taxon>
        <taxon>Planorbidae</taxon>
        <taxon>Biomphalaria</taxon>
    </lineage>
</organism>
<evidence type="ECO:0000313" key="10">
    <source>
        <dbReference type="EMBL" id="KAK0040669.1"/>
    </source>
</evidence>